<proteinExistence type="predicted"/>
<evidence type="ECO:0000313" key="1">
    <source>
        <dbReference type="EMBL" id="AZN62708.1"/>
    </source>
</evidence>
<accession>A0A3Q8XBH8</accession>
<dbReference type="Proteomes" id="UP000276980">
    <property type="component" value="Chromosome"/>
</dbReference>
<name>A0A3Q8XBH8_ACIJO</name>
<sequence>MNEMNECYFYNLINRNHFSKDTMVKAGCIQLLDFFITTKLDCESSFYFEDLRSHVDNSVDSEDFIYSVFYLCRKDINILQQEFSVWNNSNGIYDHYIEKNIILDMLRDKKFYNPISGDDLNESQFEEEILTFFVPTKFFLEMKSV</sequence>
<organism evidence="1 2">
    <name type="scientific">Acinetobacter johnsonii</name>
    <dbReference type="NCBI Taxonomy" id="40214"/>
    <lineage>
        <taxon>Bacteria</taxon>
        <taxon>Pseudomonadati</taxon>
        <taxon>Pseudomonadota</taxon>
        <taxon>Gammaproteobacteria</taxon>
        <taxon>Moraxellales</taxon>
        <taxon>Moraxellaceae</taxon>
        <taxon>Acinetobacter</taxon>
    </lineage>
</organism>
<evidence type="ECO:0000313" key="2">
    <source>
        <dbReference type="Proteomes" id="UP000276980"/>
    </source>
</evidence>
<gene>
    <name evidence="1" type="ORF">CFH90_01045</name>
</gene>
<reference evidence="1 2" key="1">
    <citation type="submission" date="2017-06" db="EMBL/GenBank/DDBJ databases">
        <title>Complete Genome Sequence of the Carbazole-Degrading Bacterium Acinetobacter johnsonii IC001.</title>
        <authorList>
            <person name="Vejarano F."/>
            <person name="Suzuki-Minakuchi C."/>
            <person name="Ohtsubo Y."/>
            <person name="Tsuda M."/>
            <person name="Okada K."/>
            <person name="Nojiri H."/>
        </authorList>
    </citation>
    <scope>NUCLEOTIDE SEQUENCE [LARGE SCALE GENOMIC DNA]</scope>
    <source>
        <strain evidence="1 2">IC001</strain>
    </source>
</reference>
<dbReference type="EMBL" id="CP022298">
    <property type="protein sequence ID" value="AZN62708.1"/>
    <property type="molecule type" value="Genomic_DNA"/>
</dbReference>
<protein>
    <submittedName>
        <fullName evidence="1">Uncharacterized protein</fullName>
    </submittedName>
</protein>
<dbReference type="AlphaFoldDB" id="A0A3Q8XBH8"/>
<dbReference type="RefSeq" id="WP_119063275.1">
    <property type="nucleotide sequence ID" value="NZ_JBIMCP010000025.1"/>
</dbReference>